<name>A0A0F8A2N4_9HYPO</name>
<dbReference type="EMBL" id="KQ030508">
    <property type="protein sequence ID" value="KJZ77127.1"/>
    <property type="molecule type" value="Genomic_DNA"/>
</dbReference>
<reference evidence="3 4" key="1">
    <citation type="journal article" date="2014" name="Genome Biol. Evol.">
        <title>Comparative genomics and transcriptomics analyses reveal divergent lifestyle features of nematode endoparasitic fungus Hirsutella minnesotensis.</title>
        <authorList>
            <person name="Lai Y."/>
            <person name="Liu K."/>
            <person name="Zhang X."/>
            <person name="Zhang X."/>
            <person name="Li K."/>
            <person name="Wang N."/>
            <person name="Shu C."/>
            <person name="Wu Y."/>
            <person name="Wang C."/>
            <person name="Bushley K.E."/>
            <person name="Xiang M."/>
            <person name="Liu X."/>
        </authorList>
    </citation>
    <scope>NUCLEOTIDE SEQUENCE [LARGE SCALE GENOMIC DNA]</scope>
    <source>
        <strain evidence="3 4">3608</strain>
    </source>
</reference>
<feature type="compositionally biased region" description="Low complexity" evidence="1">
    <location>
        <begin position="135"/>
        <end position="146"/>
    </location>
</feature>
<sequence>MNLSFDNSAQEEEIEQQLSVHESLAAHYRGLLHGLKPACHPHPGAVDPFGSGYVNNFGLVSPDTGRASKRVRTADTSTAVRIPSGMTQSLTQPRAVSQQEHETSCMSRGESSQSDQGTSFKRLPTGPSSDHRLAPRSSPASRPLPSVQEDAGAPDVGLTPHEYLAKSWLDEHSYLSPAQTYYSPHPSACPSMVSGSSGMDAAHPLTRQSSSMDSHPDASMLRYMSTQSWRTDTSMGLEPKHASAAVNIAASSSYRDVFGAGSSFAREIMRGHPSSAPSLNAGFFPRGRISTSMERSVSGNSAASLRSTGSNLQRRYKEASQRYRQNGTRNFIAPKPEEEHLETTFGSTAPTKKEGKVALQKTPYQRPKHPRVYCNQCEDHPDGFRGDHELRRHLSAKHKGIVKKFVCRDPATIGIQSNVKALYPLSECRACTSKKQYGAYYNAAAHLRRTHFKPRAPRGKNKSPSEERRGGKGGGDWPPMSDLKLWYEEVHVASDGSNALDDSFEMEDETFESGEDVNMTMRPDLDGGPAGLGIKGVYGPQSTAASDGRYMQDVAASFDFSAGTASAPTMSYMGYAHMACHEQSSPEYTFYGDVKSPYDMGAPSFDASSLATSLYDANQAAPGYLWTMEDVESNSVS</sequence>
<accession>A0A0F8A2N4</accession>
<dbReference type="OrthoDB" id="5377599at2759"/>
<gene>
    <name evidence="3" type="ORF">HIM_03448</name>
</gene>
<dbReference type="PANTHER" id="PTHR42031:SF1">
    <property type="entry name" value="KEY LIME PATHOGENICITY PROTEIN"/>
    <property type="match status" value="1"/>
</dbReference>
<feature type="compositionally biased region" description="Polar residues" evidence="1">
    <location>
        <begin position="294"/>
        <end position="313"/>
    </location>
</feature>
<feature type="region of interest" description="Disordered" evidence="1">
    <location>
        <begin position="294"/>
        <end position="322"/>
    </location>
</feature>
<feature type="region of interest" description="Disordered" evidence="1">
    <location>
        <begin position="61"/>
        <end position="158"/>
    </location>
</feature>
<proteinExistence type="predicted"/>
<dbReference type="AlphaFoldDB" id="A0A0F8A2N4"/>
<evidence type="ECO:0000313" key="4">
    <source>
        <dbReference type="Proteomes" id="UP000054481"/>
    </source>
</evidence>
<feature type="region of interest" description="Disordered" evidence="1">
    <location>
        <begin position="449"/>
        <end position="479"/>
    </location>
</feature>
<keyword evidence="4" id="KW-1185">Reference proteome</keyword>
<dbReference type="PANTHER" id="PTHR42031">
    <property type="entry name" value="KEY LIME PATHOGENICITY PROTEIN"/>
    <property type="match status" value="1"/>
</dbReference>
<evidence type="ECO:0000313" key="3">
    <source>
        <dbReference type="EMBL" id="KJZ77127.1"/>
    </source>
</evidence>
<evidence type="ECO:0000256" key="1">
    <source>
        <dbReference type="SAM" id="MobiDB-lite"/>
    </source>
</evidence>
<feature type="domain" description="DUF7896" evidence="2">
    <location>
        <begin position="402"/>
        <end position="490"/>
    </location>
</feature>
<dbReference type="Proteomes" id="UP000054481">
    <property type="component" value="Unassembled WGS sequence"/>
</dbReference>
<protein>
    <recommendedName>
        <fullName evidence="2">DUF7896 domain-containing protein</fullName>
    </recommendedName>
</protein>
<dbReference type="InterPro" id="IPR057218">
    <property type="entry name" value="DUF7896"/>
</dbReference>
<dbReference type="Pfam" id="PF25438">
    <property type="entry name" value="DUF7896"/>
    <property type="match status" value="1"/>
</dbReference>
<evidence type="ECO:0000259" key="2">
    <source>
        <dbReference type="Pfam" id="PF25438"/>
    </source>
</evidence>
<feature type="compositionally biased region" description="Basic residues" evidence="1">
    <location>
        <begin position="449"/>
        <end position="461"/>
    </location>
</feature>
<feature type="compositionally biased region" description="Polar residues" evidence="1">
    <location>
        <begin position="74"/>
        <end position="119"/>
    </location>
</feature>
<organism evidence="3 4">
    <name type="scientific">Hirsutella minnesotensis 3608</name>
    <dbReference type="NCBI Taxonomy" id="1043627"/>
    <lineage>
        <taxon>Eukaryota</taxon>
        <taxon>Fungi</taxon>
        <taxon>Dikarya</taxon>
        <taxon>Ascomycota</taxon>
        <taxon>Pezizomycotina</taxon>
        <taxon>Sordariomycetes</taxon>
        <taxon>Hypocreomycetidae</taxon>
        <taxon>Hypocreales</taxon>
        <taxon>Ophiocordycipitaceae</taxon>
        <taxon>Hirsutella</taxon>
    </lineage>
</organism>